<dbReference type="EMBL" id="CAJVQC010109557">
    <property type="protein sequence ID" value="CAG8834587.1"/>
    <property type="molecule type" value="Genomic_DNA"/>
</dbReference>
<evidence type="ECO:0000313" key="2">
    <source>
        <dbReference type="Proteomes" id="UP000789920"/>
    </source>
</evidence>
<name>A0ACA9SBX1_9GLOM</name>
<feature type="non-terminal residue" evidence="1">
    <location>
        <position position="106"/>
    </location>
</feature>
<organism evidence="1 2">
    <name type="scientific">Racocetra persica</name>
    <dbReference type="NCBI Taxonomy" id="160502"/>
    <lineage>
        <taxon>Eukaryota</taxon>
        <taxon>Fungi</taxon>
        <taxon>Fungi incertae sedis</taxon>
        <taxon>Mucoromycota</taxon>
        <taxon>Glomeromycotina</taxon>
        <taxon>Glomeromycetes</taxon>
        <taxon>Diversisporales</taxon>
        <taxon>Gigasporaceae</taxon>
        <taxon>Racocetra</taxon>
    </lineage>
</organism>
<sequence length="106" mass="12349">CALIHRHRPDLLDYDSLNKADRHTNTALAFEVAATKLGITQLLDVEDVCDIQKPDERSIMTYVALYFHAFSHLDKIETAGRRVSKFAEVMQSVWDMEHDYERRVKQ</sequence>
<protein>
    <submittedName>
        <fullName evidence="1">4663_t:CDS:1</fullName>
    </submittedName>
</protein>
<gene>
    <name evidence="1" type="ORF">RPERSI_LOCUS29240</name>
</gene>
<feature type="non-terminal residue" evidence="1">
    <location>
        <position position="1"/>
    </location>
</feature>
<accession>A0ACA9SBX1</accession>
<reference evidence="1" key="1">
    <citation type="submission" date="2021-06" db="EMBL/GenBank/DDBJ databases">
        <authorList>
            <person name="Kallberg Y."/>
            <person name="Tangrot J."/>
            <person name="Rosling A."/>
        </authorList>
    </citation>
    <scope>NUCLEOTIDE SEQUENCE</scope>
    <source>
        <strain evidence="1">MA461A</strain>
    </source>
</reference>
<proteinExistence type="predicted"/>
<evidence type="ECO:0000313" key="1">
    <source>
        <dbReference type="EMBL" id="CAG8834587.1"/>
    </source>
</evidence>
<keyword evidence="2" id="KW-1185">Reference proteome</keyword>
<dbReference type="Proteomes" id="UP000789920">
    <property type="component" value="Unassembled WGS sequence"/>
</dbReference>
<comment type="caution">
    <text evidence="1">The sequence shown here is derived from an EMBL/GenBank/DDBJ whole genome shotgun (WGS) entry which is preliminary data.</text>
</comment>